<dbReference type="OMA" id="IPPIGAM"/>
<protein>
    <submittedName>
        <fullName evidence="1">GM14712</fullName>
    </submittedName>
</protein>
<accession>B4HUH5</accession>
<dbReference type="EMBL" id="CH480817">
    <property type="protein sequence ID" value="EDW50596.1"/>
    <property type="molecule type" value="Genomic_DNA"/>
</dbReference>
<keyword evidence="2" id="KW-1185">Reference proteome</keyword>
<gene>
    <name evidence="1" type="primary">Dsec\GM14712</name>
    <name evidence="1" type="ORF">Dsec_GM14712</name>
</gene>
<reference evidence="1 2" key="1">
    <citation type="journal article" date="2007" name="Nature">
        <title>Evolution of genes and genomes on the Drosophila phylogeny.</title>
        <authorList>
            <consortium name="Drosophila 12 Genomes Consortium"/>
            <person name="Clark A.G."/>
            <person name="Eisen M.B."/>
            <person name="Smith D.R."/>
            <person name="Bergman C.M."/>
            <person name="Oliver B."/>
            <person name="Markow T.A."/>
            <person name="Kaufman T.C."/>
            <person name="Kellis M."/>
            <person name="Gelbart W."/>
            <person name="Iyer V.N."/>
            <person name="Pollard D.A."/>
            <person name="Sackton T.B."/>
            <person name="Larracuente A.M."/>
            <person name="Singh N.D."/>
            <person name="Abad J.P."/>
            <person name="Abt D.N."/>
            <person name="Adryan B."/>
            <person name="Aguade M."/>
            <person name="Akashi H."/>
            <person name="Anderson W.W."/>
            <person name="Aquadro C.F."/>
            <person name="Ardell D.H."/>
            <person name="Arguello R."/>
            <person name="Artieri C.G."/>
            <person name="Barbash D.A."/>
            <person name="Barker D."/>
            <person name="Barsanti P."/>
            <person name="Batterham P."/>
            <person name="Batzoglou S."/>
            <person name="Begun D."/>
            <person name="Bhutkar A."/>
            <person name="Blanco E."/>
            <person name="Bosak S.A."/>
            <person name="Bradley R.K."/>
            <person name="Brand A.D."/>
            <person name="Brent M.R."/>
            <person name="Brooks A.N."/>
            <person name="Brown R.H."/>
            <person name="Butlin R.K."/>
            <person name="Caggese C."/>
            <person name="Calvi B.R."/>
            <person name="Bernardo de Carvalho A."/>
            <person name="Caspi A."/>
            <person name="Castrezana S."/>
            <person name="Celniker S.E."/>
            <person name="Chang J.L."/>
            <person name="Chapple C."/>
            <person name="Chatterji S."/>
            <person name="Chinwalla A."/>
            <person name="Civetta A."/>
            <person name="Clifton S.W."/>
            <person name="Comeron J.M."/>
            <person name="Costello J.C."/>
            <person name="Coyne J.A."/>
            <person name="Daub J."/>
            <person name="David R.G."/>
            <person name="Delcher A.L."/>
            <person name="Delehaunty K."/>
            <person name="Do C.B."/>
            <person name="Ebling H."/>
            <person name="Edwards K."/>
            <person name="Eickbush T."/>
            <person name="Evans J.D."/>
            <person name="Filipski A."/>
            <person name="Findeiss S."/>
            <person name="Freyhult E."/>
            <person name="Fulton L."/>
            <person name="Fulton R."/>
            <person name="Garcia A.C."/>
            <person name="Gardiner A."/>
            <person name="Garfield D.A."/>
            <person name="Garvin B.E."/>
            <person name="Gibson G."/>
            <person name="Gilbert D."/>
            <person name="Gnerre S."/>
            <person name="Godfrey J."/>
            <person name="Good R."/>
            <person name="Gotea V."/>
            <person name="Gravely B."/>
            <person name="Greenberg A.J."/>
            <person name="Griffiths-Jones S."/>
            <person name="Gross S."/>
            <person name="Guigo R."/>
            <person name="Gustafson E.A."/>
            <person name="Haerty W."/>
            <person name="Hahn M.W."/>
            <person name="Halligan D.L."/>
            <person name="Halpern A.L."/>
            <person name="Halter G.M."/>
            <person name="Han M.V."/>
            <person name="Heger A."/>
            <person name="Hillier L."/>
            <person name="Hinrichs A.S."/>
            <person name="Holmes I."/>
            <person name="Hoskins R.A."/>
            <person name="Hubisz M.J."/>
            <person name="Hultmark D."/>
            <person name="Huntley M.A."/>
            <person name="Jaffe D.B."/>
            <person name="Jagadeeshan S."/>
            <person name="Jeck W.R."/>
            <person name="Johnson J."/>
            <person name="Jones C.D."/>
            <person name="Jordan W.C."/>
            <person name="Karpen G.H."/>
            <person name="Kataoka E."/>
            <person name="Keightley P.D."/>
            <person name="Kheradpour P."/>
            <person name="Kirkness E.F."/>
            <person name="Koerich L.B."/>
            <person name="Kristiansen K."/>
            <person name="Kudrna D."/>
            <person name="Kulathinal R.J."/>
            <person name="Kumar S."/>
            <person name="Kwok R."/>
            <person name="Lander E."/>
            <person name="Langley C.H."/>
            <person name="Lapoint R."/>
            <person name="Lazzaro B.P."/>
            <person name="Lee S.J."/>
            <person name="Levesque L."/>
            <person name="Li R."/>
            <person name="Lin C.F."/>
            <person name="Lin M.F."/>
            <person name="Lindblad-Toh K."/>
            <person name="Llopart A."/>
            <person name="Long M."/>
            <person name="Low L."/>
            <person name="Lozovsky E."/>
            <person name="Lu J."/>
            <person name="Luo M."/>
            <person name="Machado C.A."/>
            <person name="Makalowski W."/>
            <person name="Marzo M."/>
            <person name="Matsuda M."/>
            <person name="Matzkin L."/>
            <person name="McAllister B."/>
            <person name="McBride C.S."/>
            <person name="McKernan B."/>
            <person name="McKernan K."/>
            <person name="Mendez-Lago M."/>
            <person name="Minx P."/>
            <person name="Mollenhauer M.U."/>
            <person name="Montooth K."/>
            <person name="Mount S.M."/>
            <person name="Mu X."/>
            <person name="Myers E."/>
            <person name="Negre B."/>
            <person name="Newfeld S."/>
            <person name="Nielsen R."/>
            <person name="Noor M.A."/>
            <person name="O'Grady P."/>
            <person name="Pachter L."/>
            <person name="Papaceit M."/>
            <person name="Parisi M.J."/>
            <person name="Parisi M."/>
            <person name="Parts L."/>
            <person name="Pedersen J.S."/>
            <person name="Pesole G."/>
            <person name="Phillippy A.M."/>
            <person name="Ponting C.P."/>
            <person name="Pop M."/>
            <person name="Porcelli D."/>
            <person name="Powell J.R."/>
            <person name="Prohaska S."/>
            <person name="Pruitt K."/>
            <person name="Puig M."/>
            <person name="Quesneville H."/>
            <person name="Ram K.R."/>
            <person name="Rand D."/>
            <person name="Rasmussen M.D."/>
            <person name="Reed L.K."/>
            <person name="Reenan R."/>
            <person name="Reily A."/>
            <person name="Remington K.A."/>
            <person name="Rieger T.T."/>
            <person name="Ritchie M.G."/>
            <person name="Robin C."/>
            <person name="Rogers Y.H."/>
            <person name="Rohde C."/>
            <person name="Rozas J."/>
            <person name="Rubenfield M.J."/>
            <person name="Ruiz A."/>
            <person name="Russo S."/>
            <person name="Salzberg S.L."/>
            <person name="Sanchez-Gracia A."/>
            <person name="Saranga D.J."/>
            <person name="Sato H."/>
            <person name="Schaeffer S.W."/>
            <person name="Schatz M.C."/>
            <person name="Schlenke T."/>
            <person name="Schwartz R."/>
            <person name="Segarra C."/>
            <person name="Singh R.S."/>
            <person name="Sirot L."/>
            <person name="Sirota M."/>
            <person name="Sisneros N.B."/>
            <person name="Smith C.D."/>
            <person name="Smith T.F."/>
            <person name="Spieth J."/>
            <person name="Stage D.E."/>
            <person name="Stark A."/>
            <person name="Stephan W."/>
            <person name="Strausberg R.L."/>
            <person name="Strempel S."/>
            <person name="Sturgill D."/>
            <person name="Sutton G."/>
            <person name="Sutton G.G."/>
            <person name="Tao W."/>
            <person name="Teichmann S."/>
            <person name="Tobari Y.N."/>
            <person name="Tomimura Y."/>
            <person name="Tsolas J.M."/>
            <person name="Valente V.L."/>
            <person name="Venter E."/>
            <person name="Venter J.C."/>
            <person name="Vicario S."/>
            <person name="Vieira F.G."/>
            <person name="Vilella A.J."/>
            <person name="Villasante A."/>
            <person name="Walenz B."/>
            <person name="Wang J."/>
            <person name="Wasserman M."/>
            <person name="Watts T."/>
            <person name="Wilson D."/>
            <person name="Wilson R.K."/>
            <person name="Wing R.A."/>
            <person name="Wolfner M.F."/>
            <person name="Wong A."/>
            <person name="Wong G.K."/>
            <person name="Wu C.I."/>
            <person name="Wu G."/>
            <person name="Yamamoto D."/>
            <person name="Yang H.P."/>
            <person name="Yang S.P."/>
            <person name="Yorke J.A."/>
            <person name="Yoshida K."/>
            <person name="Zdobnov E."/>
            <person name="Zhang P."/>
            <person name="Zhang Y."/>
            <person name="Zimin A.V."/>
            <person name="Baldwin J."/>
            <person name="Abdouelleil A."/>
            <person name="Abdulkadir J."/>
            <person name="Abebe A."/>
            <person name="Abera B."/>
            <person name="Abreu J."/>
            <person name="Acer S.C."/>
            <person name="Aftuck L."/>
            <person name="Alexander A."/>
            <person name="An P."/>
            <person name="Anderson E."/>
            <person name="Anderson S."/>
            <person name="Arachi H."/>
            <person name="Azer M."/>
            <person name="Bachantsang P."/>
            <person name="Barry A."/>
            <person name="Bayul T."/>
            <person name="Berlin A."/>
            <person name="Bessette D."/>
            <person name="Bloom T."/>
            <person name="Blye J."/>
            <person name="Boguslavskiy L."/>
            <person name="Bonnet C."/>
            <person name="Boukhgalter B."/>
            <person name="Bourzgui I."/>
            <person name="Brown A."/>
            <person name="Cahill P."/>
            <person name="Channer S."/>
            <person name="Cheshatsang Y."/>
            <person name="Chuda L."/>
            <person name="Citroen M."/>
            <person name="Collymore A."/>
            <person name="Cooke P."/>
            <person name="Costello M."/>
            <person name="D'Aco K."/>
            <person name="Daza R."/>
            <person name="De Haan G."/>
            <person name="DeGray S."/>
            <person name="DeMaso C."/>
            <person name="Dhargay N."/>
            <person name="Dooley K."/>
            <person name="Dooley E."/>
            <person name="Doricent M."/>
            <person name="Dorje P."/>
            <person name="Dorjee K."/>
            <person name="Dupes A."/>
            <person name="Elong R."/>
            <person name="Falk J."/>
            <person name="Farina A."/>
            <person name="Faro S."/>
            <person name="Ferguson D."/>
            <person name="Fisher S."/>
            <person name="Foley C.D."/>
            <person name="Franke A."/>
            <person name="Friedrich D."/>
            <person name="Gadbois L."/>
            <person name="Gearin G."/>
            <person name="Gearin C.R."/>
            <person name="Giannoukos G."/>
            <person name="Goode T."/>
            <person name="Graham J."/>
            <person name="Grandbois E."/>
            <person name="Grewal S."/>
            <person name="Gyaltsen K."/>
            <person name="Hafez N."/>
            <person name="Hagos B."/>
            <person name="Hall J."/>
            <person name="Henson C."/>
            <person name="Hollinger A."/>
            <person name="Honan T."/>
            <person name="Huard M.D."/>
            <person name="Hughes L."/>
            <person name="Hurhula B."/>
            <person name="Husby M.E."/>
            <person name="Kamat A."/>
            <person name="Kanga B."/>
            <person name="Kashin S."/>
            <person name="Khazanovich D."/>
            <person name="Kisner P."/>
            <person name="Lance K."/>
            <person name="Lara M."/>
            <person name="Lee W."/>
            <person name="Lennon N."/>
            <person name="Letendre F."/>
            <person name="LeVine R."/>
            <person name="Lipovsky A."/>
            <person name="Liu X."/>
            <person name="Liu J."/>
            <person name="Liu S."/>
            <person name="Lokyitsang T."/>
            <person name="Lokyitsang Y."/>
            <person name="Lubonja R."/>
            <person name="Lui A."/>
            <person name="MacDonald P."/>
            <person name="Magnisalis V."/>
            <person name="Maru K."/>
            <person name="Matthews C."/>
            <person name="McCusker W."/>
            <person name="McDonough S."/>
            <person name="Mehta T."/>
            <person name="Meldrim J."/>
            <person name="Meneus L."/>
            <person name="Mihai O."/>
            <person name="Mihalev A."/>
            <person name="Mihova T."/>
            <person name="Mittelman R."/>
            <person name="Mlenga V."/>
            <person name="Montmayeur A."/>
            <person name="Mulrain L."/>
            <person name="Navidi A."/>
            <person name="Naylor J."/>
            <person name="Negash T."/>
            <person name="Nguyen T."/>
            <person name="Nguyen N."/>
            <person name="Nicol R."/>
            <person name="Norbu C."/>
            <person name="Norbu N."/>
            <person name="Novod N."/>
            <person name="O'Neill B."/>
            <person name="Osman S."/>
            <person name="Markiewicz E."/>
            <person name="Oyono O.L."/>
            <person name="Patti C."/>
            <person name="Phunkhang P."/>
            <person name="Pierre F."/>
            <person name="Priest M."/>
            <person name="Raghuraman S."/>
            <person name="Rege F."/>
            <person name="Reyes R."/>
            <person name="Rise C."/>
            <person name="Rogov P."/>
            <person name="Ross K."/>
            <person name="Ryan E."/>
            <person name="Settipalli S."/>
            <person name="Shea T."/>
            <person name="Sherpa N."/>
            <person name="Shi L."/>
            <person name="Shih D."/>
            <person name="Sparrow T."/>
            <person name="Spaulding J."/>
            <person name="Stalker J."/>
            <person name="Stange-Thomann N."/>
            <person name="Stavropoulos S."/>
            <person name="Stone C."/>
            <person name="Strader C."/>
            <person name="Tesfaye S."/>
            <person name="Thomson T."/>
            <person name="Thoulutsang Y."/>
            <person name="Thoulutsang D."/>
            <person name="Topham K."/>
            <person name="Topping I."/>
            <person name="Tsamla T."/>
            <person name="Vassiliev H."/>
            <person name="Vo A."/>
            <person name="Wangchuk T."/>
            <person name="Wangdi T."/>
            <person name="Weiand M."/>
            <person name="Wilkinson J."/>
            <person name="Wilson A."/>
            <person name="Yadav S."/>
            <person name="Young G."/>
            <person name="Yu Q."/>
            <person name="Zembek L."/>
            <person name="Zhong D."/>
            <person name="Zimmer A."/>
            <person name="Zwirko Z."/>
            <person name="Jaffe D.B."/>
            <person name="Alvarez P."/>
            <person name="Brockman W."/>
            <person name="Butler J."/>
            <person name="Chin C."/>
            <person name="Gnerre S."/>
            <person name="Grabherr M."/>
            <person name="Kleber M."/>
            <person name="Mauceli E."/>
            <person name="MacCallum I."/>
        </authorList>
    </citation>
    <scope>NUCLEOTIDE SEQUENCE [LARGE SCALE GENOMIC DNA]</scope>
    <source>
        <strain evidence="2">Rob3c / Tucson 14021-0248.25</strain>
    </source>
</reference>
<dbReference type="HOGENOM" id="CLU_3034610_0_0_1"/>
<proteinExistence type="predicted"/>
<organism evidence="2">
    <name type="scientific">Drosophila sechellia</name>
    <name type="common">Fruit fly</name>
    <dbReference type="NCBI Taxonomy" id="7238"/>
    <lineage>
        <taxon>Eukaryota</taxon>
        <taxon>Metazoa</taxon>
        <taxon>Ecdysozoa</taxon>
        <taxon>Arthropoda</taxon>
        <taxon>Hexapoda</taxon>
        <taxon>Insecta</taxon>
        <taxon>Pterygota</taxon>
        <taxon>Neoptera</taxon>
        <taxon>Endopterygota</taxon>
        <taxon>Diptera</taxon>
        <taxon>Brachycera</taxon>
        <taxon>Muscomorpha</taxon>
        <taxon>Ephydroidea</taxon>
        <taxon>Drosophilidae</taxon>
        <taxon>Drosophila</taxon>
        <taxon>Sophophora</taxon>
    </lineage>
</organism>
<evidence type="ECO:0000313" key="2">
    <source>
        <dbReference type="Proteomes" id="UP000001292"/>
    </source>
</evidence>
<sequence>MYLIKCPEIPPIGAMCSHVDQRRPLYFDRIYFRDTFANISFFKSRLKSHQKLANT</sequence>
<dbReference type="Proteomes" id="UP000001292">
    <property type="component" value="Unassembled WGS sequence"/>
</dbReference>
<name>B4HUH5_DROSE</name>
<dbReference type="AlphaFoldDB" id="B4HUH5"/>
<dbReference type="PhylomeDB" id="B4HUH5"/>
<evidence type="ECO:0000313" key="1">
    <source>
        <dbReference type="EMBL" id="EDW50596.1"/>
    </source>
</evidence>